<organism evidence="2 3">
    <name type="scientific">Klenkia sesuvii</name>
    <dbReference type="NCBI Taxonomy" id="3103137"/>
    <lineage>
        <taxon>Bacteria</taxon>
        <taxon>Bacillati</taxon>
        <taxon>Actinomycetota</taxon>
        <taxon>Actinomycetes</taxon>
        <taxon>Geodermatophilales</taxon>
        <taxon>Geodermatophilaceae</taxon>
        <taxon>Klenkia</taxon>
    </lineage>
</organism>
<keyword evidence="1" id="KW-0812">Transmembrane</keyword>
<sequence length="44" mass="4642">MSTPDRTPSSTPVGLIVLAWVLVVIPLLYGLVQTVRTASALFTG</sequence>
<keyword evidence="1" id="KW-1133">Transmembrane helix</keyword>
<dbReference type="Proteomes" id="UP001361570">
    <property type="component" value="Unassembled WGS sequence"/>
</dbReference>
<comment type="caution">
    <text evidence="2">The sequence shown here is derived from an EMBL/GenBank/DDBJ whole genome shotgun (WGS) entry which is preliminary data.</text>
</comment>
<feature type="transmembrane region" description="Helical" evidence="1">
    <location>
        <begin position="12"/>
        <end position="32"/>
    </location>
</feature>
<evidence type="ECO:0000256" key="1">
    <source>
        <dbReference type="SAM" id="Phobius"/>
    </source>
</evidence>
<proteinExistence type="predicted"/>
<dbReference type="EMBL" id="JBAPLU010000001">
    <property type="protein sequence ID" value="MEI4270361.1"/>
    <property type="molecule type" value="Genomic_DNA"/>
</dbReference>
<keyword evidence="1" id="KW-0472">Membrane</keyword>
<evidence type="ECO:0000313" key="2">
    <source>
        <dbReference type="EMBL" id="MEI4270361.1"/>
    </source>
</evidence>
<keyword evidence="3" id="KW-1185">Reference proteome</keyword>
<gene>
    <name evidence="2" type="ORF">TEK04_01375</name>
</gene>
<accession>A0ABU8DPK1</accession>
<protein>
    <submittedName>
        <fullName evidence="2">Uncharacterized protein</fullName>
    </submittedName>
</protein>
<reference evidence="2 3" key="1">
    <citation type="submission" date="2024-03" db="EMBL/GenBank/DDBJ databases">
        <title>Draft genome sequence of Klenkia sp. LSe6-5.</title>
        <authorList>
            <person name="Duangmal K."/>
            <person name="Chantavorakit T."/>
        </authorList>
    </citation>
    <scope>NUCLEOTIDE SEQUENCE [LARGE SCALE GENOMIC DNA]</scope>
    <source>
        <strain evidence="2 3">LSe6-5</strain>
    </source>
</reference>
<dbReference type="RefSeq" id="WP_336402502.1">
    <property type="nucleotide sequence ID" value="NZ_JBAPLU010000001.1"/>
</dbReference>
<evidence type="ECO:0000313" key="3">
    <source>
        <dbReference type="Proteomes" id="UP001361570"/>
    </source>
</evidence>
<name>A0ABU8DPK1_9ACTN</name>